<sequence>MELGQLVVAPLNPRVHTHTLIFLHGRGDTSANMTDSLLRWTRNSRRRSLVDVFPTVRWVFPQAEPRLIQKEGHTWPQWFDIWNILDMSDSEELQAPGLRDSVASVRRIVRAEARKVGGLHRVILAGISQGGATAAHALLHLGEVAAENAPPEKLLEPRDVTDLDEPPPPARLCALMCFSCWLPFPGGSLDETREVIGLGSDNDDEEVEEEDEIVREKGDEIVRHTPVFLGHCNDDPLVFPEYGRQLRDELRGFGMTVDWNEYPEGGHWLNAPQGVDDVVEFLKARGIPAVEEGETQPLY</sequence>
<proteinExistence type="predicted"/>
<evidence type="ECO:0000313" key="2">
    <source>
        <dbReference type="Proteomes" id="UP001497680"/>
    </source>
</evidence>
<comment type="caution">
    <text evidence="1">The sequence shown here is derived from an EMBL/GenBank/DDBJ whole genome shotgun (WGS) entry which is preliminary data.</text>
</comment>
<organism evidence="1 2">
    <name type="scientific">Hypoxylon rubiginosum</name>
    <dbReference type="NCBI Taxonomy" id="110542"/>
    <lineage>
        <taxon>Eukaryota</taxon>
        <taxon>Fungi</taxon>
        <taxon>Dikarya</taxon>
        <taxon>Ascomycota</taxon>
        <taxon>Pezizomycotina</taxon>
        <taxon>Sordariomycetes</taxon>
        <taxon>Xylariomycetidae</taxon>
        <taxon>Xylariales</taxon>
        <taxon>Hypoxylaceae</taxon>
        <taxon>Hypoxylon</taxon>
    </lineage>
</organism>
<name>A0ACC0CR58_9PEZI</name>
<protein>
    <submittedName>
        <fullName evidence="1">Alpha/beta-hydrolase</fullName>
    </submittedName>
</protein>
<dbReference type="Proteomes" id="UP001497680">
    <property type="component" value="Unassembled WGS sequence"/>
</dbReference>
<gene>
    <name evidence="1" type="ORF">F4821DRAFT_246167</name>
</gene>
<keyword evidence="2" id="KW-1185">Reference proteome</keyword>
<accession>A0ACC0CR58</accession>
<dbReference type="EMBL" id="MU394363">
    <property type="protein sequence ID" value="KAI6082775.1"/>
    <property type="molecule type" value="Genomic_DNA"/>
</dbReference>
<reference evidence="1 2" key="1">
    <citation type="journal article" date="2022" name="New Phytol.">
        <title>Ecological generalism drives hyperdiversity of secondary metabolite gene clusters in xylarialean endophytes.</title>
        <authorList>
            <person name="Franco M.E.E."/>
            <person name="Wisecaver J.H."/>
            <person name="Arnold A.E."/>
            <person name="Ju Y.M."/>
            <person name="Slot J.C."/>
            <person name="Ahrendt S."/>
            <person name="Moore L.P."/>
            <person name="Eastman K.E."/>
            <person name="Scott K."/>
            <person name="Konkel Z."/>
            <person name="Mondo S.J."/>
            <person name="Kuo A."/>
            <person name="Hayes R.D."/>
            <person name="Haridas S."/>
            <person name="Andreopoulos B."/>
            <person name="Riley R."/>
            <person name="LaButti K."/>
            <person name="Pangilinan J."/>
            <person name="Lipzen A."/>
            <person name="Amirebrahimi M."/>
            <person name="Yan J."/>
            <person name="Adam C."/>
            <person name="Keymanesh K."/>
            <person name="Ng V."/>
            <person name="Louie K."/>
            <person name="Northen T."/>
            <person name="Drula E."/>
            <person name="Henrissat B."/>
            <person name="Hsieh H.M."/>
            <person name="Youens-Clark K."/>
            <person name="Lutzoni F."/>
            <person name="Miadlikowska J."/>
            <person name="Eastwood D.C."/>
            <person name="Hamelin R.C."/>
            <person name="Grigoriev I.V."/>
            <person name="U'Ren J.M."/>
        </authorList>
    </citation>
    <scope>NUCLEOTIDE SEQUENCE [LARGE SCALE GENOMIC DNA]</scope>
    <source>
        <strain evidence="1 2">ER1909</strain>
    </source>
</reference>
<evidence type="ECO:0000313" key="1">
    <source>
        <dbReference type="EMBL" id="KAI6082775.1"/>
    </source>
</evidence>